<keyword evidence="9 12" id="KW-0479">Metal-binding</keyword>
<dbReference type="GO" id="GO:0030488">
    <property type="term" value="P:tRNA methylation"/>
    <property type="evidence" value="ECO:0007669"/>
    <property type="project" value="UniProtKB-UniRule"/>
</dbReference>
<gene>
    <name evidence="12 14" type="primary">rlmN</name>
    <name evidence="14" type="ORF">KTT_41560</name>
</gene>
<dbReference type="PANTHER" id="PTHR30544:SF5">
    <property type="entry name" value="RADICAL SAM CORE DOMAIN-CONTAINING PROTEIN"/>
    <property type="match status" value="1"/>
</dbReference>
<evidence type="ECO:0000256" key="5">
    <source>
        <dbReference type="ARBA" id="ARBA00022603"/>
    </source>
</evidence>
<dbReference type="Proteomes" id="UP000287352">
    <property type="component" value="Unassembled WGS sequence"/>
</dbReference>
<dbReference type="GO" id="GO:0002935">
    <property type="term" value="F:tRNA (adenine(37)-C2)-methyltransferase activity"/>
    <property type="evidence" value="ECO:0007669"/>
    <property type="project" value="UniProtKB-UniRule"/>
</dbReference>
<evidence type="ECO:0000256" key="9">
    <source>
        <dbReference type="ARBA" id="ARBA00022723"/>
    </source>
</evidence>
<evidence type="ECO:0000256" key="2">
    <source>
        <dbReference type="ARBA" id="ARBA00022485"/>
    </source>
</evidence>
<dbReference type="SFLD" id="SFLDG01062">
    <property type="entry name" value="methyltransferase_(Class_A)"/>
    <property type="match status" value="1"/>
</dbReference>
<keyword evidence="3 12" id="KW-0963">Cytoplasm</keyword>
<evidence type="ECO:0000256" key="7">
    <source>
        <dbReference type="ARBA" id="ARBA00022691"/>
    </source>
</evidence>
<dbReference type="GO" id="GO:0005737">
    <property type="term" value="C:cytoplasm"/>
    <property type="evidence" value="ECO:0007669"/>
    <property type="project" value="UniProtKB-SubCell"/>
</dbReference>
<dbReference type="CDD" id="cd01335">
    <property type="entry name" value="Radical_SAM"/>
    <property type="match status" value="1"/>
</dbReference>
<keyword evidence="10 12" id="KW-0408">Iron</keyword>
<evidence type="ECO:0000256" key="10">
    <source>
        <dbReference type="ARBA" id="ARBA00023004"/>
    </source>
</evidence>
<comment type="similarity">
    <text evidence="12">Belongs to the radical SAM superfamily. RlmN family.</text>
</comment>
<reference evidence="15" key="1">
    <citation type="submission" date="2018-12" db="EMBL/GenBank/DDBJ databases">
        <title>Tengunoibacter tsumagoiensis gen. nov., sp. nov., Dictyobacter kobayashii sp. nov., D. alpinus sp. nov., and D. joshuensis sp. nov. and description of Dictyobacteraceae fam. nov. within the order Ktedonobacterales isolated from Tengu-no-mugimeshi.</title>
        <authorList>
            <person name="Wang C.M."/>
            <person name="Zheng Y."/>
            <person name="Sakai Y."/>
            <person name="Toyoda A."/>
            <person name="Minakuchi Y."/>
            <person name="Abe K."/>
            <person name="Yokota A."/>
            <person name="Yabe S."/>
        </authorList>
    </citation>
    <scope>NUCLEOTIDE SEQUENCE [LARGE SCALE GENOMIC DNA]</scope>
    <source>
        <strain evidence="15">Uno3</strain>
    </source>
</reference>
<keyword evidence="8 12" id="KW-0819">tRNA processing</keyword>
<feature type="active site" description="S-methylcysteine intermediate" evidence="12">
    <location>
        <position position="398"/>
    </location>
</feature>
<dbReference type="HAMAP" id="MF_01849">
    <property type="entry name" value="RNA_methyltr_RlmN"/>
    <property type="match status" value="1"/>
</dbReference>
<dbReference type="InterPro" id="IPR027492">
    <property type="entry name" value="RNA_MTrfase_RlmN"/>
</dbReference>
<evidence type="ECO:0000313" key="14">
    <source>
        <dbReference type="EMBL" id="GCE14297.1"/>
    </source>
</evidence>
<evidence type="ECO:0000259" key="13">
    <source>
        <dbReference type="PROSITE" id="PS51918"/>
    </source>
</evidence>
<dbReference type="InterPro" id="IPR004383">
    <property type="entry name" value="rRNA_lsu_MTrfase_RlmN/Cfr"/>
</dbReference>
<comment type="caution">
    <text evidence="12">Lacks conserved residue(s) required for the propagation of feature annotation.</text>
</comment>
<dbReference type="SFLD" id="SFLDS00029">
    <property type="entry name" value="Radical_SAM"/>
    <property type="match status" value="1"/>
</dbReference>
<dbReference type="EC" id="2.1.1.192" evidence="12"/>
<dbReference type="GO" id="GO:0019843">
    <property type="term" value="F:rRNA binding"/>
    <property type="evidence" value="ECO:0007669"/>
    <property type="project" value="UniProtKB-UniRule"/>
</dbReference>
<feature type="active site" description="Proton acceptor" evidence="12">
    <location>
        <position position="135"/>
    </location>
</feature>
<evidence type="ECO:0000256" key="1">
    <source>
        <dbReference type="ARBA" id="ARBA00004496"/>
    </source>
</evidence>
<dbReference type="NCBIfam" id="TIGR00048">
    <property type="entry name" value="rRNA_mod_RlmN"/>
    <property type="match status" value="1"/>
</dbReference>
<dbReference type="AlphaFoldDB" id="A0A402A570"/>
<dbReference type="GO" id="GO:0070475">
    <property type="term" value="P:rRNA base methylation"/>
    <property type="evidence" value="ECO:0007669"/>
    <property type="project" value="UniProtKB-UniRule"/>
</dbReference>
<dbReference type="SUPFAM" id="SSF102114">
    <property type="entry name" value="Radical SAM enzymes"/>
    <property type="match status" value="1"/>
</dbReference>
<dbReference type="GO" id="GO:0046872">
    <property type="term" value="F:metal ion binding"/>
    <property type="evidence" value="ECO:0007669"/>
    <property type="project" value="UniProtKB-KW"/>
</dbReference>
<evidence type="ECO:0000256" key="8">
    <source>
        <dbReference type="ARBA" id="ARBA00022694"/>
    </source>
</evidence>
<keyword evidence="4 12" id="KW-0698">rRNA processing</keyword>
<keyword evidence="7 12" id="KW-0949">S-adenosyl-L-methionine</keyword>
<feature type="binding site" evidence="12">
    <location>
        <begin position="278"/>
        <end position="280"/>
    </location>
    <ligand>
        <name>S-adenosyl-L-methionine</name>
        <dbReference type="ChEBI" id="CHEBI:59789"/>
    </ligand>
</feature>
<dbReference type="Pfam" id="PF04055">
    <property type="entry name" value="Radical_SAM"/>
    <property type="match status" value="1"/>
</dbReference>
<evidence type="ECO:0000256" key="3">
    <source>
        <dbReference type="ARBA" id="ARBA00022490"/>
    </source>
</evidence>
<evidence type="ECO:0000256" key="12">
    <source>
        <dbReference type="HAMAP-Rule" id="MF_01849"/>
    </source>
</evidence>
<dbReference type="EMBL" id="BIFR01000001">
    <property type="protein sequence ID" value="GCE14297.1"/>
    <property type="molecule type" value="Genomic_DNA"/>
</dbReference>
<evidence type="ECO:0000256" key="6">
    <source>
        <dbReference type="ARBA" id="ARBA00022679"/>
    </source>
</evidence>
<accession>A0A402A570</accession>
<proteinExistence type="inferred from homology"/>
<dbReference type="PROSITE" id="PS51918">
    <property type="entry name" value="RADICAL_SAM"/>
    <property type="match status" value="1"/>
</dbReference>
<comment type="subcellular location">
    <subcellularLocation>
        <location evidence="1 12">Cytoplasm</location>
    </subcellularLocation>
</comment>
<keyword evidence="12" id="KW-1015">Disulfide bond</keyword>
<keyword evidence="2 12" id="KW-0004">4Fe-4S</keyword>
<comment type="miscellaneous">
    <text evidence="12">Reaction proceeds by a ping-pong mechanism involving intermediate methylation of a conserved cysteine residue.</text>
</comment>
<feature type="binding site" evidence="12">
    <location>
        <position position="356"/>
    </location>
    <ligand>
        <name>S-adenosyl-L-methionine</name>
        <dbReference type="ChEBI" id="CHEBI:59789"/>
    </ligand>
</feature>
<dbReference type="Pfam" id="PF21016">
    <property type="entry name" value="RlmN_N"/>
    <property type="match status" value="1"/>
</dbReference>
<feature type="binding site" evidence="12">
    <location>
        <position position="255"/>
    </location>
    <ligand>
        <name>S-adenosyl-L-methionine</name>
        <dbReference type="ChEBI" id="CHEBI:59789"/>
    </ligand>
</feature>
<feature type="binding site" evidence="12">
    <location>
        <position position="165"/>
    </location>
    <ligand>
        <name>[4Fe-4S] cluster</name>
        <dbReference type="ChEBI" id="CHEBI:49883"/>
        <note>4Fe-4S-S-AdoMet</note>
    </ligand>
</feature>
<organism evidence="14 15">
    <name type="scientific">Tengunoibacter tsumagoiensis</name>
    <dbReference type="NCBI Taxonomy" id="2014871"/>
    <lineage>
        <taxon>Bacteria</taxon>
        <taxon>Bacillati</taxon>
        <taxon>Chloroflexota</taxon>
        <taxon>Ktedonobacteria</taxon>
        <taxon>Ktedonobacterales</taxon>
        <taxon>Dictyobacteraceae</taxon>
        <taxon>Tengunoibacter</taxon>
    </lineage>
</organism>
<keyword evidence="5 12" id="KW-0489">Methyltransferase</keyword>
<sequence length="423" mass="46866">MPYTTTFGAQETNFNHHNAARTCYNEAMTTITPTSLSNTTTMPKKTDLLALTLDQLKEWLKERNEPAFRAKQIYSWLYQQLVTDFAAMTNLPLSLRTRLEEEASIGPMIVRSEQHSKDDRTRKILLELADGKLVESVLMLYPPLGESSARATVCVSSQAGCAFGCTFCATGQMGFDRHLSSGEIVAQVLHFARELRTQAWSAPGLPGTTPIDHITNIVLMGMGEPLHNYNNVLQALRILNSPEGFNLGARHMTISTVGLAPAIRQLSQEKLQVNLAISLHAPTNELRGQTMPINKKYPLEELFAAIQEYIAVTRRQVTFEYVLLSGVNDTAQHAEQLARLLKPLQQFAHVNCIPVNATSASYSTPGPDAIRAFRNILFERGISNSVRAERGDDIAAACGQLRTRFENRVKKTGTELPVITPQA</sequence>
<dbReference type="SFLD" id="SFLDF00275">
    <property type="entry name" value="adenosine_C2_methyltransferase"/>
    <property type="match status" value="1"/>
</dbReference>
<dbReference type="InterPro" id="IPR058240">
    <property type="entry name" value="rSAM_sf"/>
</dbReference>
<comment type="catalytic activity">
    <reaction evidence="12">
        <text>adenosine(2503) in 23S rRNA + 2 reduced [2Fe-2S]-[ferredoxin] + 2 S-adenosyl-L-methionine = 2-methyladenosine(2503) in 23S rRNA + 5'-deoxyadenosine + L-methionine + 2 oxidized [2Fe-2S]-[ferredoxin] + S-adenosyl-L-homocysteine</text>
        <dbReference type="Rhea" id="RHEA:42916"/>
        <dbReference type="Rhea" id="RHEA-COMP:10000"/>
        <dbReference type="Rhea" id="RHEA-COMP:10001"/>
        <dbReference type="Rhea" id="RHEA-COMP:10152"/>
        <dbReference type="Rhea" id="RHEA-COMP:10282"/>
        <dbReference type="ChEBI" id="CHEBI:17319"/>
        <dbReference type="ChEBI" id="CHEBI:33737"/>
        <dbReference type="ChEBI" id="CHEBI:33738"/>
        <dbReference type="ChEBI" id="CHEBI:57844"/>
        <dbReference type="ChEBI" id="CHEBI:57856"/>
        <dbReference type="ChEBI" id="CHEBI:59789"/>
        <dbReference type="ChEBI" id="CHEBI:74411"/>
        <dbReference type="ChEBI" id="CHEBI:74497"/>
        <dbReference type="EC" id="2.1.1.192"/>
    </reaction>
</comment>
<comment type="function">
    <text evidence="12">Specifically methylates position 2 of adenine 2503 in 23S rRNA and position 2 of adenine 37 in tRNAs.</text>
</comment>
<dbReference type="PIRSF" id="PIRSF006004">
    <property type="entry name" value="CHP00048"/>
    <property type="match status" value="1"/>
</dbReference>
<dbReference type="InterPro" id="IPR007197">
    <property type="entry name" value="rSAM"/>
</dbReference>
<comment type="caution">
    <text evidence="14">The sequence shown here is derived from an EMBL/GenBank/DDBJ whole genome shotgun (WGS) entry which is preliminary data.</text>
</comment>
<dbReference type="PANTHER" id="PTHR30544">
    <property type="entry name" value="23S RRNA METHYLTRANSFERASE"/>
    <property type="match status" value="1"/>
</dbReference>
<comment type="catalytic activity">
    <reaction evidence="12">
        <text>adenosine(37) in tRNA + 2 reduced [2Fe-2S]-[ferredoxin] + 2 S-adenosyl-L-methionine = 2-methyladenosine(37) in tRNA + 5'-deoxyadenosine + L-methionine + 2 oxidized [2Fe-2S]-[ferredoxin] + S-adenosyl-L-homocysteine</text>
        <dbReference type="Rhea" id="RHEA:43332"/>
        <dbReference type="Rhea" id="RHEA-COMP:10000"/>
        <dbReference type="Rhea" id="RHEA-COMP:10001"/>
        <dbReference type="Rhea" id="RHEA-COMP:10162"/>
        <dbReference type="Rhea" id="RHEA-COMP:10485"/>
        <dbReference type="ChEBI" id="CHEBI:17319"/>
        <dbReference type="ChEBI" id="CHEBI:33737"/>
        <dbReference type="ChEBI" id="CHEBI:33738"/>
        <dbReference type="ChEBI" id="CHEBI:57844"/>
        <dbReference type="ChEBI" id="CHEBI:57856"/>
        <dbReference type="ChEBI" id="CHEBI:59789"/>
        <dbReference type="ChEBI" id="CHEBI:74411"/>
        <dbReference type="ChEBI" id="CHEBI:74497"/>
        <dbReference type="EC" id="2.1.1.192"/>
    </reaction>
</comment>
<dbReference type="InterPro" id="IPR048641">
    <property type="entry name" value="RlmN_N"/>
</dbReference>
<protein>
    <recommendedName>
        <fullName evidence="12">Probable dual-specificity RNA methyltransferase RlmN</fullName>
        <ecNumber evidence="12">2.1.1.192</ecNumber>
    </recommendedName>
    <alternativeName>
        <fullName evidence="12">23S rRNA (adenine(2503)-C(2))-methyltransferase</fullName>
    </alternativeName>
    <alternativeName>
        <fullName evidence="12">23S rRNA m2A2503 methyltransferase</fullName>
    </alternativeName>
    <alternativeName>
        <fullName evidence="12">Ribosomal RNA large subunit methyltransferase N</fullName>
    </alternativeName>
    <alternativeName>
        <fullName evidence="12">tRNA (adenine(37)-C(2))-methyltransferase</fullName>
    </alternativeName>
    <alternativeName>
        <fullName evidence="12">tRNA m2A37 methyltransferase</fullName>
    </alternativeName>
</protein>
<dbReference type="Gene3D" id="3.20.20.70">
    <property type="entry name" value="Aldolase class I"/>
    <property type="match status" value="1"/>
</dbReference>
<evidence type="ECO:0000256" key="11">
    <source>
        <dbReference type="ARBA" id="ARBA00023014"/>
    </source>
</evidence>
<dbReference type="InterPro" id="IPR040072">
    <property type="entry name" value="Methyltransferase_A"/>
</dbReference>
<name>A0A402A570_9CHLR</name>
<evidence type="ECO:0000256" key="4">
    <source>
        <dbReference type="ARBA" id="ARBA00022552"/>
    </source>
</evidence>
<dbReference type="FunFam" id="3.20.20.70:FF:000014">
    <property type="entry name" value="Probable dual-specificity RNA methyltransferase RlmN"/>
    <property type="match status" value="1"/>
</dbReference>
<evidence type="ECO:0000313" key="15">
    <source>
        <dbReference type="Proteomes" id="UP000287352"/>
    </source>
</evidence>
<dbReference type="GO" id="GO:0000049">
    <property type="term" value="F:tRNA binding"/>
    <property type="evidence" value="ECO:0007669"/>
    <property type="project" value="UniProtKB-UniRule"/>
</dbReference>
<dbReference type="GO" id="GO:0051539">
    <property type="term" value="F:4 iron, 4 sulfur cluster binding"/>
    <property type="evidence" value="ECO:0007669"/>
    <property type="project" value="UniProtKB-UniRule"/>
</dbReference>
<keyword evidence="15" id="KW-1185">Reference proteome</keyword>
<keyword evidence="11 12" id="KW-0411">Iron-sulfur</keyword>
<comment type="cofactor">
    <cofactor evidence="12">
        <name>[4Fe-4S] cluster</name>
        <dbReference type="ChEBI" id="CHEBI:49883"/>
    </cofactor>
    <text evidence="12">Binds 1 [4Fe-4S] cluster. The cluster is coordinated with 3 cysteines and an exchangeable S-adenosyl-L-methionine.</text>
</comment>
<keyword evidence="6 12" id="KW-0808">Transferase</keyword>
<dbReference type="Gene3D" id="1.10.150.530">
    <property type="match status" value="1"/>
</dbReference>
<feature type="domain" description="Radical SAM core" evidence="13">
    <location>
        <begin position="147"/>
        <end position="393"/>
    </location>
</feature>
<dbReference type="GO" id="GO:0070040">
    <property type="term" value="F:rRNA (adenine(2503)-C2-)-methyltransferase activity"/>
    <property type="evidence" value="ECO:0007669"/>
    <property type="project" value="UniProtKB-UniRule"/>
</dbReference>
<feature type="binding site" evidence="12">
    <location>
        <begin position="223"/>
        <end position="224"/>
    </location>
    <ligand>
        <name>S-adenosyl-L-methionine</name>
        <dbReference type="ChEBI" id="CHEBI:59789"/>
    </ligand>
</feature>
<feature type="binding site" evidence="12">
    <location>
        <position position="161"/>
    </location>
    <ligand>
        <name>[4Fe-4S] cluster</name>
        <dbReference type="ChEBI" id="CHEBI:49883"/>
        <note>4Fe-4S-S-AdoMet</note>
    </ligand>
</feature>
<dbReference type="InterPro" id="IPR013785">
    <property type="entry name" value="Aldolase_TIM"/>
</dbReference>
<feature type="binding site" evidence="12">
    <location>
        <position position="168"/>
    </location>
    <ligand>
        <name>[4Fe-4S] cluster</name>
        <dbReference type="ChEBI" id="CHEBI:49883"/>
        <note>4Fe-4S-S-AdoMet</note>
    </ligand>
</feature>